<dbReference type="Pfam" id="PF00069">
    <property type="entry name" value="Pkinase"/>
    <property type="match status" value="1"/>
</dbReference>
<organism evidence="7 8">
    <name type="scientific">Roseimaritima ulvae</name>
    <dbReference type="NCBI Taxonomy" id="980254"/>
    <lineage>
        <taxon>Bacteria</taxon>
        <taxon>Pseudomonadati</taxon>
        <taxon>Planctomycetota</taxon>
        <taxon>Planctomycetia</taxon>
        <taxon>Pirellulales</taxon>
        <taxon>Pirellulaceae</taxon>
        <taxon>Roseimaritima</taxon>
    </lineage>
</organism>
<keyword evidence="1 7" id="KW-0808">Transferase</keyword>
<protein>
    <submittedName>
        <fullName evidence="7">Serine/threonine-protein kinase PknD</fullName>
        <ecNumber evidence="7">2.7.11.1</ecNumber>
    </submittedName>
</protein>
<dbReference type="PROSITE" id="PS50005">
    <property type="entry name" value="TPR"/>
    <property type="match status" value="1"/>
</dbReference>
<dbReference type="EMBL" id="CP042914">
    <property type="protein sequence ID" value="QEG42582.1"/>
    <property type="molecule type" value="Genomic_DNA"/>
</dbReference>
<sequence>MNTVLPIASAIRLEAENSSLGTLTLSPQPDQDRNLLYGIIAHQMDFVSADALMKGMNEWILRKATPLGEILRQQGVMDADTCELIEALVAKHVARHQGDAQASIAALKGSGSIKQRLSSIDDEQIHRSLRADVREDPQHTLRTLPPPKDGEKKRFRVLRSHARGGIGEVYVAEDSQLAREVALKELQQDEAYNEVSRARFMLEAEITGSLEHPGIVPVYGMGCYDDGRPYYAMRFIRGESLKQAIDAFHQTADFSDEGSKRLALHKLLRRFIDVCNAIEYAHSRGVLHRDIKPANVMLGRFGETLVVDWGLGKPGTRTNRDRELVEATLKPRSGSGSLQTRHGSVFGTPAYMPPEQAAGQLDRLGPTSDVYSLGATLYDLLTGQPPVNGREIADVLVQIKRGNFPAPSEIAAWVPRPLDAICRKALATNPSNRYLSPRALAEDIEHWLADEPVDAYRESSLERAARWMRNHRTLVSGLGAGALASIVFLSTGLVLLNNAWRGEVAARVAASNNYQLAEERFQLARDAVDKFYVQVSEEVLLDEPGLQPVRRELLSQALEYYSDFVEQRGDDPALRHELGLAWFRIGAITEQLQSPRDAIEAYQSARRIQTELLEANATLPRRAALADTLNAIGRVFLRQQRLETAADAFREALRLREENARLQPGDTTYQRKLASSTMNVGIVARQMGSKERGYELINEAQRQRREALAKHNDLLVLRDLGMGHYNLAVCYLQDEKRQASERNLASAIEAFEEVLLQTPRDATVERRLAQAYSLLADGQLAAEDAESAIENYYASVDLFQSLSIRNPDISEFTARLASLHMNLASAEQALGNSAAAHENLDVAVSVLSDLSARIPDVPVYRRDLAVSLRKLASLDAGQDSAAAKRNAAESKRLLEGLMEQFPGVADYIEQFGETEKLIDALENPGKTT</sequence>
<keyword evidence="5" id="KW-0802">TPR repeat</keyword>
<dbReference type="SUPFAM" id="SSF48452">
    <property type="entry name" value="TPR-like"/>
    <property type="match status" value="2"/>
</dbReference>
<evidence type="ECO:0000259" key="6">
    <source>
        <dbReference type="PROSITE" id="PS50011"/>
    </source>
</evidence>
<dbReference type="InterPro" id="IPR019734">
    <property type="entry name" value="TPR_rpt"/>
</dbReference>
<dbReference type="SMART" id="SM00220">
    <property type="entry name" value="S_TKc"/>
    <property type="match status" value="1"/>
</dbReference>
<keyword evidence="3 7" id="KW-0418">Kinase</keyword>
<dbReference type="SMART" id="SM00028">
    <property type="entry name" value="TPR"/>
    <property type="match status" value="4"/>
</dbReference>
<dbReference type="Gene3D" id="1.25.40.10">
    <property type="entry name" value="Tetratricopeptide repeat domain"/>
    <property type="match status" value="2"/>
</dbReference>
<dbReference type="SUPFAM" id="SSF56112">
    <property type="entry name" value="Protein kinase-like (PK-like)"/>
    <property type="match status" value="1"/>
</dbReference>
<name>A0A5B9QX50_9BACT</name>
<evidence type="ECO:0000256" key="2">
    <source>
        <dbReference type="ARBA" id="ARBA00022741"/>
    </source>
</evidence>
<evidence type="ECO:0000256" key="5">
    <source>
        <dbReference type="PROSITE-ProRule" id="PRU00339"/>
    </source>
</evidence>
<dbReference type="AlphaFoldDB" id="A0A5B9QX50"/>
<dbReference type="Gene3D" id="1.10.510.10">
    <property type="entry name" value="Transferase(Phosphotransferase) domain 1"/>
    <property type="match status" value="1"/>
</dbReference>
<dbReference type="GO" id="GO:0005524">
    <property type="term" value="F:ATP binding"/>
    <property type="evidence" value="ECO:0007669"/>
    <property type="project" value="UniProtKB-KW"/>
</dbReference>
<evidence type="ECO:0000313" key="7">
    <source>
        <dbReference type="EMBL" id="QEG42582.1"/>
    </source>
</evidence>
<dbReference type="InterPro" id="IPR011990">
    <property type="entry name" value="TPR-like_helical_dom_sf"/>
</dbReference>
<dbReference type="PROSITE" id="PS50011">
    <property type="entry name" value="PROTEIN_KINASE_DOM"/>
    <property type="match status" value="1"/>
</dbReference>
<evidence type="ECO:0000313" key="8">
    <source>
        <dbReference type="Proteomes" id="UP000325286"/>
    </source>
</evidence>
<reference evidence="7 8" key="1">
    <citation type="submission" date="2019-08" db="EMBL/GenBank/DDBJ databases">
        <title>Deep-cultivation of Planctomycetes and their phenomic and genomic characterization uncovers novel biology.</title>
        <authorList>
            <person name="Wiegand S."/>
            <person name="Jogler M."/>
            <person name="Boedeker C."/>
            <person name="Pinto D."/>
            <person name="Vollmers J."/>
            <person name="Rivas-Marin E."/>
            <person name="Kohn T."/>
            <person name="Peeters S.H."/>
            <person name="Heuer A."/>
            <person name="Rast P."/>
            <person name="Oberbeckmann S."/>
            <person name="Bunk B."/>
            <person name="Jeske O."/>
            <person name="Meyerdierks A."/>
            <person name="Storesund J.E."/>
            <person name="Kallscheuer N."/>
            <person name="Luecker S."/>
            <person name="Lage O.M."/>
            <person name="Pohl T."/>
            <person name="Merkel B.J."/>
            <person name="Hornburger P."/>
            <person name="Mueller R.-W."/>
            <person name="Bruemmer F."/>
            <person name="Labrenz M."/>
            <person name="Spormann A.M."/>
            <person name="Op den Camp H."/>
            <person name="Overmann J."/>
            <person name="Amann R."/>
            <person name="Jetten M.S.M."/>
            <person name="Mascher T."/>
            <person name="Medema M.H."/>
            <person name="Devos D.P."/>
            <person name="Kaster A.-K."/>
            <person name="Ovreas L."/>
            <person name="Rohde M."/>
            <person name="Galperin M.Y."/>
            <person name="Jogler C."/>
        </authorList>
    </citation>
    <scope>NUCLEOTIDE SEQUENCE [LARGE SCALE GENOMIC DNA]</scope>
    <source>
        <strain evidence="7 8">UC8</strain>
    </source>
</reference>
<keyword evidence="4" id="KW-0067">ATP-binding</keyword>
<dbReference type="InterPro" id="IPR008271">
    <property type="entry name" value="Ser/Thr_kinase_AS"/>
</dbReference>
<dbReference type="PROSITE" id="PS00108">
    <property type="entry name" value="PROTEIN_KINASE_ST"/>
    <property type="match status" value="1"/>
</dbReference>
<dbReference type="EC" id="2.7.11.1" evidence="7"/>
<dbReference type="KEGG" id="rul:UC8_46240"/>
<dbReference type="PANTHER" id="PTHR43289">
    <property type="entry name" value="MITOGEN-ACTIVATED PROTEIN KINASE KINASE KINASE 20-RELATED"/>
    <property type="match status" value="1"/>
</dbReference>
<dbReference type="InterPro" id="IPR000719">
    <property type="entry name" value="Prot_kinase_dom"/>
</dbReference>
<evidence type="ECO:0000256" key="3">
    <source>
        <dbReference type="ARBA" id="ARBA00022777"/>
    </source>
</evidence>
<dbReference type="InterPro" id="IPR011009">
    <property type="entry name" value="Kinase-like_dom_sf"/>
</dbReference>
<dbReference type="CDD" id="cd14014">
    <property type="entry name" value="STKc_PknB_like"/>
    <property type="match status" value="1"/>
</dbReference>
<feature type="repeat" description="TPR" evidence="5">
    <location>
        <begin position="626"/>
        <end position="659"/>
    </location>
</feature>
<feature type="domain" description="Protein kinase" evidence="6">
    <location>
        <begin position="155"/>
        <end position="448"/>
    </location>
</feature>
<dbReference type="Gene3D" id="3.30.200.20">
    <property type="entry name" value="Phosphorylase Kinase, domain 1"/>
    <property type="match status" value="1"/>
</dbReference>
<gene>
    <name evidence="7" type="primary">pknD_7</name>
    <name evidence="7" type="ORF">UC8_46240</name>
</gene>
<evidence type="ECO:0000256" key="4">
    <source>
        <dbReference type="ARBA" id="ARBA00022840"/>
    </source>
</evidence>
<dbReference type="PANTHER" id="PTHR43289:SF6">
    <property type="entry name" value="SERINE_THREONINE-PROTEIN KINASE NEKL-3"/>
    <property type="match status" value="1"/>
</dbReference>
<accession>A0A5B9QX50</accession>
<keyword evidence="8" id="KW-1185">Reference proteome</keyword>
<dbReference type="GO" id="GO:0004674">
    <property type="term" value="F:protein serine/threonine kinase activity"/>
    <property type="evidence" value="ECO:0007669"/>
    <property type="project" value="UniProtKB-EC"/>
</dbReference>
<evidence type="ECO:0000256" key="1">
    <source>
        <dbReference type="ARBA" id="ARBA00022679"/>
    </source>
</evidence>
<dbReference type="Proteomes" id="UP000325286">
    <property type="component" value="Chromosome"/>
</dbReference>
<keyword evidence="2" id="KW-0547">Nucleotide-binding</keyword>
<proteinExistence type="predicted"/>